<dbReference type="Gene3D" id="3.30.70.330">
    <property type="match status" value="1"/>
</dbReference>
<evidence type="ECO:0000256" key="6">
    <source>
        <dbReference type="ARBA" id="ARBA00022871"/>
    </source>
</evidence>
<name>A0A9X0CLL5_9CNID</name>
<keyword evidence="11" id="KW-1185">Reference proteome</keyword>
<dbReference type="GO" id="GO:0051321">
    <property type="term" value="P:meiotic cell cycle"/>
    <property type="evidence" value="ECO:0007669"/>
    <property type="project" value="UniProtKB-ARBA"/>
</dbReference>
<dbReference type="PANTHER" id="PTHR11176:SF57">
    <property type="entry name" value="PROTEIN BOULE"/>
    <property type="match status" value="1"/>
</dbReference>
<keyword evidence="5" id="KW-0810">Translation regulation</keyword>
<evidence type="ECO:0000256" key="5">
    <source>
        <dbReference type="ARBA" id="ARBA00022845"/>
    </source>
</evidence>
<evidence type="ECO:0000256" key="4">
    <source>
        <dbReference type="ARBA" id="ARBA00022782"/>
    </source>
</evidence>
<dbReference type="InterPro" id="IPR000504">
    <property type="entry name" value="RRM_dom"/>
</dbReference>
<dbReference type="GO" id="GO:0070935">
    <property type="term" value="P:3'-UTR-mediated mRNA stabilization"/>
    <property type="evidence" value="ECO:0007669"/>
    <property type="project" value="TreeGrafter"/>
</dbReference>
<dbReference type="InterPro" id="IPR012677">
    <property type="entry name" value="Nucleotide-bd_a/b_plait_sf"/>
</dbReference>
<sequence>MAYVPTEAVAVSGTNSAGDQASSLIKIPYRIFVGGIAFNTTKDELKEFFSRYGAVRDTKIIRDGEGLSKGYGFVTFYREEDAQKVMNMGTIFFKEKRLNISEAFRKQPPVAKQQALYAASSDPFDLQALMSALPVAAPTTWPSSATPVYYTTAPTGDGILTTMNQVSLRMTLRGRQHVYKPPAAP</sequence>
<keyword evidence="2" id="KW-0217">Developmental protein</keyword>
<keyword evidence="4" id="KW-0221">Differentiation</keyword>
<dbReference type="GO" id="GO:0008494">
    <property type="term" value="F:translation activator activity"/>
    <property type="evidence" value="ECO:0007669"/>
    <property type="project" value="TreeGrafter"/>
</dbReference>
<evidence type="ECO:0000256" key="3">
    <source>
        <dbReference type="ARBA" id="ARBA00022490"/>
    </source>
</evidence>
<protein>
    <recommendedName>
        <fullName evidence="9">RRM domain-containing protein</fullName>
    </recommendedName>
</protein>
<keyword evidence="6" id="KW-0744">Spermatogenesis</keyword>
<organism evidence="10 11">
    <name type="scientific">Desmophyllum pertusum</name>
    <dbReference type="NCBI Taxonomy" id="174260"/>
    <lineage>
        <taxon>Eukaryota</taxon>
        <taxon>Metazoa</taxon>
        <taxon>Cnidaria</taxon>
        <taxon>Anthozoa</taxon>
        <taxon>Hexacorallia</taxon>
        <taxon>Scleractinia</taxon>
        <taxon>Caryophylliina</taxon>
        <taxon>Caryophylliidae</taxon>
        <taxon>Desmophyllum</taxon>
    </lineage>
</organism>
<evidence type="ECO:0000256" key="7">
    <source>
        <dbReference type="ARBA" id="ARBA00022884"/>
    </source>
</evidence>
<dbReference type="GO" id="GO:0007283">
    <property type="term" value="P:spermatogenesis"/>
    <property type="evidence" value="ECO:0007669"/>
    <property type="project" value="UniProtKB-KW"/>
</dbReference>
<evidence type="ECO:0000259" key="9">
    <source>
        <dbReference type="PROSITE" id="PS50102"/>
    </source>
</evidence>
<evidence type="ECO:0000256" key="1">
    <source>
        <dbReference type="ARBA" id="ARBA00004496"/>
    </source>
</evidence>
<accession>A0A9X0CLL5</accession>
<dbReference type="CDD" id="cd12412">
    <property type="entry name" value="RRM_DAZL_BOULE"/>
    <property type="match status" value="1"/>
</dbReference>
<evidence type="ECO:0000313" key="11">
    <source>
        <dbReference type="Proteomes" id="UP001163046"/>
    </source>
</evidence>
<dbReference type="InterPro" id="IPR035979">
    <property type="entry name" value="RBD_domain_sf"/>
</dbReference>
<feature type="domain" description="RRM" evidence="9">
    <location>
        <begin position="29"/>
        <end position="105"/>
    </location>
</feature>
<evidence type="ECO:0000256" key="2">
    <source>
        <dbReference type="ARBA" id="ARBA00022473"/>
    </source>
</evidence>
<dbReference type="SUPFAM" id="SSF54928">
    <property type="entry name" value="RNA-binding domain, RBD"/>
    <property type="match status" value="1"/>
</dbReference>
<dbReference type="FunFam" id="3.30.70.330:FF:000167">
    <property type="entry name" value="protein boule-like isoform X1"/>
    <property type="match status" value="1"/>
</dbReference>
<dbReference type="GO" id="GO:0005737">
    <property type="term" value="C:cytoplasm"/>
    <property type="evidence" value="ECO:0007669"/>
    <property type="project" value="UniProtKB-SubCell"/>
</dbReference>
<dbReference type="AlphaFoldDB" id="A0A9X0CLL5"/>
<dbReference type="InterPro" id="IPR034988">
    <property type="entry name" value="DAZ_BOULE_RRM"/>
</dbReference>
<reference evidence="10" key="1">
    <citation type="submission" date="2023-01" db="EMBL/GenBank/DDBJ databases">
        <title>Genome assembly of the deep-sea coral Lophelia pertusa.</title>
        <authorList>
            <person name="Herrera S."/>
            <person name="Cordes E."/>
        </authorList>
    </citation>
    <scope>NUCLEOTIDE SEQUENCE</scope>
    <source>
        <strain evidence="10">USNM1676648</strain>
        <tissue evidence="10">Polyp</tissue>
    </source>
</reference>
<dbReference type="GO" id="GO:0045948">
    <property type="term" value="P:positive regulation of translational initiation"/>
    <property type="evidence" value="ECO:0007669"/>
    <property type="project" value="TreeGrafter"/>
</dbReference>
<dbReference type="PANTHER" id="PTHR11176">
    <property type="entry name" value="BOULE-RELATED"/>
    <property type="match status" value="1"/>
</dbReference>
<keyword evidence="7 8" id="KW-0694">RNA-binding</keyword>
<dbReference type="GO" id="GO:0030154">
    <property type="term" value="P:cell differentiation"/>
    <property type="evidence" value="ECO:0007669"/>
    <property type="project" value="UniProtKB-KW"/>
</dbReference>
<comment type="caution">
    <text evidence="10">The sequence shown here is derived from an EMBL/GenBank/DDBJ whole genome shotgun (WGS) entry which is preliminary data.</text>
</comment>
<gene>
    <name evidence="10" type="ORF">OS493_011419</name>
</gene>
<comment type="subcellular location">
    <subcellularLocation>
        <location evidence="1">Cytoplasm</location>
    </subcellularLocation>
</comment>
<dbReference type="SMART" id="SM00360">
    <property type="entry name" value="RRM"/>
    <property type="match status" value="1"/>
</dbReference>
<dbReference type="EMBL" id="MU827306">
    <property type="protein sequence ID" value="KAJ7363141.1"/>
    <property type="molecule type" value="Genomic_DNA"/>
</dbReference>
<dbReference type="PROSITE" id="PS50102">
    <property type="entry name" value="RRM"/>
    <property type="match status" value="1"/>
</dbReference>
<dbReference type="Proteomes" id="UP001163046">
    <property type="component" value="Unassembled WGS sequence"/>
</dbReference>
<evidence type="ECO:0000256" key="8">
    <source>
        <dbReference type="PROSITE-ProRule" id="PRU00176"/>
    </source>
</evidence>
<dbReference type="Pfam" id="PF00076">
    <property type="entry name" value="RRM_1"/>
    <property type="match status" value="1"/>
</dbReference>
<dbReference type="OrthoDB" id="762982at2759"/>
<proteinExistence type="predicted"/>
<evidence type="ECO:0000313" key="10">
    <source>
        <dbReference type="EMBL" id="KAJ7363141.1"/>
    </source>
</evidence>
<dbReference type="GO" id="GO:0003730">
    <property type="term" value="F:mRNA 3'-UTR binding"/>
    <property type="evidence" value="ECO:0007669"/>
    <property type="project" value="TreeGrafter"/>
</dbReference>
<keyword evidence="3" id="KW-0963">Cytoplasm</keyword>